<protein>
    <recommendedName>
        <fullName evidence="4">Peptidase M23 domain-containing protein</fullName>
    </recommendedName>
</protein>
<feature type="compositionally biased region" description="Gly residues" evidence="1">
    <location>
        <begin position="16"/>
        <end position="25"/>
    </location>
</feature>
<evidence type="ECO:0000313" key="2">
    <source>
        <dbReference type="EMBL" id="GAA0938220.1"/>
    </source>
</evidence>
<evidence type="ECO:0008006" key="4">
    <source>
        <dbReference type="Google" id="ProtNLM"/>
    </source>
</evidence>
<dbReference type="EMBL" id="BAAAHQ010000024">
    <property type="protein sequence ID" value="GAA0938220.1"/>
    <property type="molecule type" value="Genomic_DNA"/>
</dbReference>
<evidence type="ECO:0000313" key="3">
    <source>
        <dbReference type="Proteomes" id="UP001501578"/>
    </source>
</evidence>
<reference evidence="3" key="1">
    <citation type="journal article" date="2019" name="Int. J. Syst. Evol. Microbiol.">
        <title>The Global Catalogue of Microorganisms (GCM) 10K type strain sequencing project: providing services to taxonomists for standard genome sequencing and annotation.</title>
        <authorList>
            <consortium name="The Broad Institute Genomics Platform"/>
            <consortium name="The Broad Institute Genome Sequencing Center for Infectious Disease"/>
            <person name="Wu L."/>
            <person name="Ma J."/>
        </authorList>
    </citation>
    <scope>NUCLEOTIDE SEQUENCE [LARGE SCALE GENOMIC DNA]</scope>
    <source>
        <strain evidence="3">JCM 11136</strain>
    </source>
</reference>
<proteinExistence type="predicted"/>
<name>A0ABP4AQ88_9ACTN</name>
<comment type="caution">
    <text evidence="2">The sequence shown here is derived from an EMBL/GenBank/DDBJ whole genome shotgun (WGS) entry which is preliminary data.</text>
</comment>
<organism evidence="2 3">
    <name type="scientific">Nonomuraea longicatena</name>
    <dbReference type="NCBI Taxonomy" id="83682"/>
    <lineage>
        <taxon>Bacteria</taxon>
        <taxon>Bacillati</taxon>
        <taxon>Actinomycetota</taxon>
        <taxon>Actinomycetes</taxon>
        <taxon>Streptosporangiales</taxon>
        <taxon>Streptosporangiaceae</taxon>
        <taxon>Nonomuraea</taxon>
    </lineage>
</organism>
<dbReference type="Proteomes" id="UP001501578">
    <property type="component" value="Unassembled WGS sequence"/>
</dbReference>
<sequence>MTAFDMELASPVPSGLSGGLGGPNQGGHQPPDWYIQFGMDLGAGEGVEVHAAFDAHVTKYSPHDPSADSGKVYGAQLFMRAPNDMMGGFYTHITNVPSEIAVGSQISRGDLLGTIMSFDGIPSHVHAALVEIIGGAPNGQYQGVDLYQTILNLADSTVTVTFAQDGSPPTVN</sequence>
<dbReference type="RefSeq" id="WP_343952229.1">
    <property type="nucleotide sequence ID" value="NZ_BAAAHQ010000024.1"/>
</dbReference>
<feature type="region of interest" description="Disordered" evidence="1">
    <location>
        <begin position="1"/>
        <end position="29"/>
    </location>
</feature>
<evidence type="ECO:0000256" key="1">
    <source>
        <dbReference type="SAM" id="MobiDB-lite"/>
    </source>
</evidence>
<keyword evidence="3" id="KW-1185">Reference proteome</keyword>
<dbReference type="SUPFAM" id="SSF51261">
    <property type="entry name" value="Duplicated hybrid motif"/>
    <property type="match status" value="1"/>
</dbReference>
<gene>
    <name evidence="2" type="ORF">GCM10009560_48020</name>
</gene>
<dbReference type="InterPro" id="IPR011055">
    <property type="entry name" value="Dup_hybrid_motif"/>
</dbReference>
<accession>A0ABP4AQ88</accession>
<dbReference type="Gene3D" id="2.70.70.10">
    <property type="entry name" value="Glucose Permease (Domain IIA)"/>
    <property type="match status" value="1"/>
</dbReference>